<evidence type="ECO:0000256" key="12">
    <source>
        <dbReference type="ARBA" id="ARBA00037847"/>
    </source>
</evidence>
<dbReference type="EMBL" id="JAAOZC010000001">
    <property type="protein sequence ID" value="NIJ07027.1"/>
    <property type="molecule type" value="Genomic_DNA"/>
</dbReference>
<organism evidence="16 17">
    <name type="scientific">Sphingomonas vulcanisoli</name>
    <dbReference type="NCBI Taxonomy" id="1658060"/>
    <lineage>
        <taxon>Bacteria</taxon>
        <taxon>Pseudomonadati</taxon>
        <taxon>Pseudomonadota</taxon>
        <taxon>Alphaproteobacteria</taxon>
        <taxon>Sphingomonadales</taxon>
        <taxon>Sphingomonadaceae</taxon>
        <taxon>Sphingomonas</taxon>
    </lineage>
</organism>
<evidence type="ECO:0000313" key="16">
    <source>
        <dbReference type="EMBL" id="NIJ07027.1"/>
    </source>
</evidence>
<dbReference type="RefSeq" id="WP_167071845.1">
    <property type="nucleotide sequence ID" value="NZ_JAAOZC010000001.1"/>
</dbReference>
<evidence type="ECO:0000256" key="10">
    <source>
        <dbReference type="ARBA" id="ARBA00025198"/>
    </source>
</evidence>
<evidence type="ECO:0000256" key="2">
    <source>
        <dbReference type="ARBA" id="ARBA00022448"/>
    </source>
</evidence>
<dbReference type="InterPro" id="IPR050059">
    <property type="entry name" value="ATP_synthase_B_chain"/>
</dbReference>
<sequence>MPQIDQIAAIYASQLFWLVLVFALIYFGIGRAMLPKIQRTVDDRSAKISGDLAAAEAARAAADAAEGAYLAKLNDSRGKAQAQAAAAKAQATLATEQRLKSADAQIAERTFHAERALADRRDAALGEIEGVAIEAAQEIVARITGKAVDHKSAAAAVADAMVRG</sequence>
<keyword evidence="7 13" id="KW-0406">Ion transport</keyword>
<evidence type="ECO:0000256" key="11">
    <source>
        <dbReference type="ARBA" id="ARBA00025614"/>
    </source>
</evidence>
<evidence type="ECO:0000256" key="3">
    <source>
        <dbReference type="ARBA" id="ARBA00022547"/>
    </source>
</evidence>
<comment type="similarity">
    <text evidence="1 13 14">Belongs to the ATPase B chain family.</text>
</comment>
<evidence type="ECO:0000256" key="13">
    <source>
        <dbReference type="HAMAP-Rule" id="MF_01398"/>
    </source>
</evidence>
<keyword evidence="3 13" id="KW-0138">CF(0)</keyword>
<evidence type="ECO:0000256" key="15">
    <source>
        <dbReference type="SAM" id="Coils"/>
    </source>
</evidence>
<evidence type="ECO:0000256" key="7">
    <source>
        <dbReference type="ARBA" id="ARBA00023065"/>
    </source>
</evidence>
<feature type="transmembrane region" description="Helical" evidence="13">
    <location>
        <begin position="6"/>
        <end position="29"/>
    </location>
</feature>
<evidence type="ECO:0000256" key="6">
    <source>
        <dbReference type="ARBA" id="ARBA00022989"/>
    </source>
</evidence>
<keyword evidence="17" id="KW-1185">Reference proteome</keyword>
<dbReference type="Pfam" id="PF00430">
    <property type="entry name" value="ATP-synt_B"/>
    <property type="match status" value="1"/>
</dbReference>
<dbReference type="HAMAP" id="MF_01398">
    <property type="entry name" value="ATP_synth_b_bprime"/>
    <property type="match status" value="1"/>
</dbReference>
<comment type="subcellular location">
    <subcellularLocation>
        <location evidence="13">Cell membrane</location>
        <topology evidence="13">Single-pass membrane protein</topology>
    </subcellularLocation>
    <subcellularLocation>
        <location evidence="12">Endomembrane system</location>
        <topology evidence="12">Single-pass membrane protein</topology>
    </subcellularLocation>
</comment>
<evidence type="ECO:0000256" key="14">
    <source>
        <dbReference type="RuleBase" id="RU003848"/>
    </source>
</evidence>
<keyword evidence="5 13" id="KW-0375">Hydrogen ion transport</keyword>
<gene>
    <name evidence="13" type="primary">atpF</name>
    <name evidence="16" type="ORF">FHS31_000609</name>
</gene>
<evidence type="ECO:0000256" key="9">
    <source>
        <dbReference type="ARBA" id="ARBA00023310"/>
    </source>
</evidence>
<comment type="caution">
    <text evidence="16">The sequence shown here is derived from an EMBL/GenBank/DDBJ whole genome shotgun (WGS) entry which is preliminary data.</text>
</comment>
<protein>
    <recommendedName>
        <fullName evidence="13">ATP synthase subunit b</fullName>
    </recommendedName>
    <alternativeName>
        <fullName evidence="13">ATP synthase F(0) sector subunit b</fullName>
    </alternativeName>
    <alternativeName>
        <fullName evidence="13">ATPase subunit I</fullName>
    </alternativeName>
    <alternativeName>
        <fullName evidence="13">F-type ATPase subunit b</fullName>
        <shortName evidence="13">F-ATPase subunit b</shortName>
    </alternativeName>
</protein>
<keyword evidence="8 13" id="KW-0472">Membrane</keyword>
<evidence type="ECO:0000313" key="17">
    <source>
        <dbReference type="Proteomes" id="UP000727456"/>
    </source>
</evidence>
<keyword evidence="2 13" id="KW-0813">Transport</keyword>
<comment type="function">
    <text evidence="10 13">F(1)F(0) ATP synthase produces ATP from ADP in the presence of a proton or sodium gradient. F-type ATPases consist of two structural domains, F(1) containing the extramembraneous catalytic core and F(0) containing the membrane proton channel, linked together by a central stalk and a peripheral stalk. During catalysis, ATP synthesis in the catalytic domain of F(1) is coupled via a rotary mechanism of the central stalk subunits to proton translocation.</text>
</comment>
<feature type="coiled-coil region" evidence="15">
    <location>
        <begin position="70"/>
        <end position="99"/>
    </location>
</feature>
<keyword evidence="15" id="KW-0175">Coiled coil</keyword>
<name>A0ABX0TNC2_9SPHN</name>
<dbReference type="PANTHER" id="PTHR33445:SF1">
    <property type="entry name" value="ATP SYNTHASE SUBUNIT B"/>
    <property type="match status" value="1"/>
</dbReference>
<accession>A0ABX0TNC2</accession>
<comment type="subunit">
    <text evidence="13">F-type ATPases have 2 components, F(1) - the catalytic core - and F(0) - the membrane proton channel. F(1) has five subunits: alpha(3), beta(3), gamma(1), delta(1), epsilon(1). F(0) has three main subunits: a(1), b(2) and c(10-14). The alpha and beta chains form an alternating ring which encloses part of the gamma chain. F(1) is attached to F(0) by a central stalk formed by the gamma and epsilon chains, while a peripheral stalk is formed by the delta and b chains.</text>
</comment>
<evidence type="ECO:0000256" key="5">
    <source>
        <dbReference type="ARBA" id="ARBA00022781"/>
    </source>
</evidence>
<evidence type="ECO:0000256" key="1">
    <source>
        <dbReference type="ARBA" id="ARBA00005513"/>
    </source>
</evidence>
<keyword evidence="4 13" id="KW-0812">Transmembrane</keyword>
<evidence type="ECO:0000256" key="4">
    <source>
        <dbReference type="ARBA" id="ARBA00022692"/>
    </source>
</evidence>
<dbReference type="InterPro" id="IPR002146">
    <property type="entry name" value="ATP_synth_b/b'su_bac/chlpt"/>
</dbReference>
<evidence type="ECO:0000256" key="8">
    <source>
        <dbReference type="ARBA" id="ARBA00023136"/>
    </source>
</evidence>
<reference evidence="16 17" key="1">
    <citation type="submission" date="2020-03" db="EMBL/GenBank/DDBJ databases">
        <title>Genomic Encyclopedia of Type Strains, Phase III (KMG-III): the genomes of soil and plant-associated and newly described type strains.</title>
        <authorList>
            <person name="Whitman W."/>
        </authorList>
    </citation>
    <scope>NUCLEOTIDE SEQUENCE [LARGE SCALE GENOMIC DNA]</scope>
    <source>
        <strain evidence="16 17">CECT 8804</strain>
    </source>
</reference>
<dbReference type="PANTHER" id="PTHR33445">
    <property type="entry name" value="ATP SYNTHASE SUBUNIT B', CHLOROPLASTIC"/>
    <property type="match status" value="1"/>
</dbReference>
<proteinExistence type="inferred from homology"/>
<keyword evidence="13" id="KW-1003">Cell membrane</keyword>
<keyword evidence="6 13" id="KW-1133">Transmembrane helix</keyword>
<comment type="function">
    <text evidence="11">Component of the F(0) channel, it forms part of the peripheral stalk, linking F(1) to F(0). The b'-subunit is a diverged and duplicated form of b found in plants and photosynthetic bacteria.</text>
</comment>
<dbReference type="Proteomes" id="UP000727456">
    <property type="component" value="Unassembled WGS sequence"/>
</dbReference>
<keyword evidence="9 13" id="KW-0066">ATP synthesis</keyword>